<dbReference type="EMBL" id="MFYX01000011">
    <property type="protein sequence ID" value="OGK07299.1"/>
    <property type="molecule type" value="Genomic_DNA"/>
</dbReference>
<comment type="caution">
    <text evidence="2">The sequence shown here is derived from an EMBL/GenBank/DDBJ whole genome shotgun (WGS) entry which is preliminary data.</text>
</comment>
<evidence type="ECO:0000313" key="2">
    <source>
        <dbReference type="EMBL" id="OGK07299.1"/>
    </source>
</evidence>
<dbReference type="Proteomes" id="UP000179243">
    <property type="component" value="Unassembled WGS sequence"/>
</dbReference>
<dbReference type="AlphaFoldDB" id="A0A1F7FKQ6"/>
<reference evidence="2 3" key="1">
    <citation type="journal article" date="2016" name="Nat. Commun.">
        <title>Thousands of microbial genomes shed light on interconnected biogeochemical processes in an aquifer system.</title>
        <authorList>
            <person name="Anantharaman K."/>
            <person name="Brown C.T."/>
            <person name="Hug L.A."/>
            <person name="Sharon I."/>
            <person name="Castelle C.J."/>
            <person name="Probst A.J."/>
            <person name="Thomas B.C."/>
            <person name="Singh A."/>
            <person name="Wilkins M.J."/>
            <person name="Karaoz U."/>
            <person name="Brodie E.L."/>
            <person name="Williams K.H."/>
            <person name="Hubbard S.S."/>
            <person name="Banfield J.F."/>
        </authorList>
    </citation>
    <scope>NUCLEOTIDE SEQUENCE [LARGE SCALE GENOMIC DNA]</scope>
</reference>
<sequence>MKQRSIKMLGLLCLLVLQLHGQIKRSRAEAMPGIEASNTMGFGNIYCESALMFHYRSNGASLFEPYQTIGLGLSPYLDIFAGVVPFEKSIKQVVGKADAHLKATLPGNDNLRMFGIAVQGDLVLSSEQDTVSEGQNKERPAFKPRVGMTIIADADLIKKYNRFPLKIYLNWSLFDNDRLLQFYTQQSIRAGVEYKGPGNTYFASFRYGLYKRIFPGTGAVAETYGERTLHFMPGVRFRVFNWLAVNAALTIGLTAAKAAGSPLYYEKIGVRFGAEFPLYHRETNAEAIRAMIYLDQKKSELEKQQAAASGNGTPAGGSPDSVAVESGLLDDGGGDAAAVQDIKNILGNDATLFERQKKIKEKRKEIQKELGKIEGLLEE</sequence>
<gene>
    <name evidence="2" type="ORF">A2519_14325</name>
</gene>
<accession>A0A1F7FKQ6</accession>
<evidence type="ECO:0000313" key="3">
    <source>
        <dbReference type="Proteomes" id="UP000179243"/>
    </source>
</evidence>
<protein>
    <submittedName>
        <fullName evidence="2">Uncharacterized protein</fullName>
    </submittedName>
</protein>
<name>A0A1F7FKQ6_UNCRA</name>
<proteinExistence type="predicted"/>
<organism evidence="2 3">
    <name type="scientific">Candidatus Raymondbacteria bacterium RIFOXYD12_FULL_49_13</name>
    <dbReference type="NCBI Taxonomy" id="1817890"/>
    <lineage>
        <taxon>Bacteria</taxon>
        <taxon>Raymondiibacteriota</taxon>
    </lineage>
</organism>
<feature type="region of interest" description="Disordered" evidence="1">
    <location>
        <begin position="303"/>
        <end position="324"/>
    </location>
</feature>
<evidence type="ECO:0000256" key="1">
    <source>
        <dbReference type="SAM" id="MobiDB-lite"/>
    </source>
</evidence>